<feature type="signal peptide" evidence="1">
    <location>
        <begin position="1"/>
        <end position="23"/>
    </location>
</feature>
<name>A0A931BI22_9BACT</name>
<evidence type="ECO:0000256" key="1">
    <source>
        <dbReference type="SAM" id="SignalP"/>
    </source>
</evidence>
<comment type="caution">
    <text evidence="2">The sequence shown here is derived from an EMBL/GenBank/DDBJ whole genome shotgun (WGS) entry which is preliminary data.</text>
</comment>
<reference evidence="2 3" key="1">
    <citation type="submission" date="2020-11" db="EMBL/GenBank/DDBJ databases">
        <authorList>
            <person name="Kim M.K."/>
        </authorList>
    </citation>
    <scope>NUCLEOTIDE SEQUENCE [LARGE SCALE GENOMIC DNA]</scope>
    <source>
        <strain evidence="2 3">BT439</strain>
    </source>
</reference>
<accession>A0A931BI22</accession>
<organism evidence="2 3">
    <name type="scientific">Hymenobacter properus</name>
    <dbReference type="NCBI Taxonomy" id="2791026"/>
    <lineage>
        <taxon>Bacteria</taxon>
        <taxon>Pseudomonadati</taxon>
        <taxon>Bacteroidota</taxon>
        <taxon>Cytophagia</taxon>
        <taxon>Cytophagales</taxon>
        <taxon>Hymenobacteraceae</taxon>
        <taxon>Hymenobacter</taxon>
    </lineage>
</organism>
<proteinExistence type="predicted"/>
<protein>
    <submittedName>
        <fullName evidence="2">Uncharacterized protein</fullName>
    </submittedName>
</protein>
<dbReference type="Proteomes" id="UP000645610">
    <property type="component" value="Unassembled WGS sequence"/>
</dbReference>
<evidence type="ECO:0000313" key="2">
    <source>
        <dbReference type="EMBL" id="MBF9143974.1"/>
    </source>
</evidence>
<evidence type="ECO:0000313" key="3">
    <source>
        <dbReference type="Proteomes" id="UP000645610"/>
    </source>
</evidence>
<dbReference type="RefSeq" id="WP_196288328.1">
    <property type="nucleotide sequence ID" value="NZ_JADQDP010000005.1"/>
</dbReference>
<feature type="chain" id="PRO_5037712203" evidence="1">
    <location>
        <begin position="24"/>
        <end position="124"/>
    </location>
</feature>
<dbReference type="EMBL" id="JADQDP010000005">
    <property type="protein sequence ID" value="MBF9143974.1"/>
    <property type="molecule type" value="Genomic_DNA"/>
</dbReference>
<keyword evidence="3" id="KW-1185">Reference proteome</keyword>
<gene>
    <name evidence="2" type="ORF">I2I01_20170</name>
</gene>
<dbReference type="AlphaFoldDB" id="A0A931BI22"/>
<sequence length="124" mass="13999">MKAPLLFRLSPLLLVFASTLVQAQTPTPSTAPAGYWNVETNRLTHDYTTVRFYNSQDQLVYEERIDNLCLNLTSNRPVCRRTMAQLNQSLAQVLSNPAAAAQNPTLLAQQFSADRRVQRVYASR</sequence>
<keyword evidence="1" id="KW-0732">Signal</keyword>